<comment type="pathway">
    <text evidence="1">Carbohydrate acid metabolism.</text>
</comment>
<dbReference type="EMBL" id="ABYT01000092">
    <property type="protein sequence ID" value="EEC89730.1"/>
    <property type="molecule type" value="Genomic_DNA"/>
</dbReference>
<keyword evidence="5" id="KW-0119">Carbohydrate metabolism</keyword>
<evidence type="ECO:0000256" key="4">
    <source>
        <dbReference type="ARBA" id="ARBA00023239"/>
    </source>
</evidence>
<dbReference type="Proteomes" id="UP000004315">
    <property type="component" value="Unassembled WGS sequence"/>
</dbReference>
<dbReference type="InterPro" id="IPR000887">
    <property type="entry name" value="Aldlse_KDPG_KHG"/>
</dbReference>
<dbReference type="SUPFAM" id="SSF51569">
    <property type="entry name" value="Aldolase"/>
    <property type="match status" value="1"/>
</dbReference>
<comment type="subunit">
    <text evidence="3">Homotrimer.</text>
</comment>
<organism evidence="6 7">
    <name type="scientific">Holdemanella biformis DSM 3989</name>
    <dbReference type="NCBI Taxonomy" id="518637"/>
    <lineage>
        <taxon>Bacteria</taxon>
        <taxon>Bacillati</taxon>
        <taxon>Bacillota</taxon>
        <taxon>Erysipelotrichia</taxon>
        <taxon>Erysipelotrichales</taxon>
        <taxon>Erysipelotrichaceae</taxon>
        <taxon>Holdemanella</taxon>
    </lineage>
</organism>
<evidence type="ECO:0000256" key="2">
    <source>
        <dbReference type="ARBA" id="ARBA00006906"/>
    </source>
</evidence>
<evidence type="ECO:0000256" key="5">
    <source>
        <dbReference type="ARBA" id="ARBA00023277"/>
    </source>
</evidence>
<evidence type="ECO:0000313" key="6">
    <source>
        <dbReference type="EMBL" id="EEC89730.1"/>
    </source>
</evidence>
<dbReference type="Gene3D" id="3.20.20.70">
    <property type="entry name" value="Aldolase class I"/>
    <property type="match status" value="1"/>
</dbReference>
<sequence length="228" mass="24474">MILSQLKKYKKRKKVFKMGRAETVVRIKETGIFAVVRVETIERGLEIAEGCLKGGVDAMEISYTNSNAGDVIKAIKEKFGDKICVGAGTVLDATTARLAIMNGAEFMVAPNFDPDVQEICNLYQIPYGPGCTSYSESLNALKAGASFIKAFPISNYYGPNLAKVFKVPCPQIPVLASGGITPENVKEWVGNGAEALGVGGLLTKGSAEDIAKNAKMLRDEFVKAKEAK</sequence>
<protein>
    <submittedName>
        <fullName evidence="6">KDPG and KHG aldolase</fullName>
    </submittedName>
</protein>
<name>B7CBW1_9FIRM</name>
<dbReference type="Pfam" id="PF01081">
    <property type="entry name" value="Aldolase"/>
    <property type="match status" value="1"/>
</dbReference>
<evidence type="ECO:0000313" key="7">
    <source>
        <dbReference type="Proteomes" id="UP000004315"/>
    </source>
</evidence>
<dbReference type="InterPro" id="IPR013785">
    <property type="entry name" value="Aldolase_TIM"/>
</dbReference>
<dbReference type="PANTHER" id="PTHR30246:SF1">
    <property type="entry name" value="2-DEHYDRO-3-DEOXY-6-PHOSPHOGALACTONATE ALDOLASE-RELATED"/>
    <property type="match status" value="1"/>
</dbReference>
<keyword evidence="7" id="KW-1185">Reference proteome</keyword>
<dbReference type="GO" id="GO:0016829">
    <property type="term" value="F:lyase activity"/>
    <property type="evidence" value="ECO:0007669"/>
    <property type="project" value="UniProtKB-KW"/>
</dbReference>
<dbReference type="PANTHER" id="PTHR30246">
    <property type="entry name" value="2-KETO-3-DEOXY-6-PHOSPHOGLUCONATE ALDOLASE"/>
    <property type="match status" value="1"/>
</dbReference>
<comment type="caution">
    <text evidence="6">The sequence shown here is derived from an EMBL/GenBank/DDBJ whole genome shotgun (WGS) entry which is preliminary data.</text>
</comment>
<dbReference type="HOGENOM" id="CLU_077795_2_0_9"/>
<evidence type="ECO:0000256" key="1">
    <source>
        <dbReference type="ARBA" id="ARBA00004761"/>
    </source>
</evidence>
<accession>B7CBW1</accession>
<comment type="similarity">
    <text evidence="2">Belongs to the KHG/KDPG aldolase family.</text>
</comment>
<proteinExistence type="inferred from homology"/>
<dbReference type="eggNOG" id="COG0800">
    <property type="taxonomic scope" value="Bacteria"/>
</dbReference>
<dbReference type="STRING" id="518637.EUBIFOR_01686"/>
<keyword evidence="4" id="KW-0456">Lyase</keyword>
<evidence type="ECO:0000256" key="3">
    <source>
        <dbReference type="ARBA" id="ARBA00011233"/>
    </source>
</evidence>
<dbReference type="AlphaFoldDB" id="B7CBW1"/>
<gene>
    <name evidence="6" type="ORF">EUBIFOR_01686</name>
</gene>
<reference evidence="6 7" key="1">
    <citation type="submission" date="2008-11" db="EMBL/GenBank/DDBJ databases">
        <title>Draft genome sequence of Eubacterium biforme (DSM 3989).</title>
        <authorList>
            <person name="Sudarsanam P."/>
            <person name="Ley R."/>
            <person name="Guruge J."/>
            <person name="Turnbaugh P.J."/>
            <person name="Mahowald M."/>
            <person name="Liep D."/>
            <person name="Gordon J."/>
        </authorList>
    </citation>
    <scope>NUCLEOTIDE SEQUENCE [LARGE SCALE GENOMIC DNA]</scope>
    <source>
        <strain evidence="6 7">DSM 3989</strain>
    </source>
</reference>
<dbReference type="CDD" id="cd00452">
    <property type="entry name" value="KDPG_aldolase"/>
    <property type="match status" value="1"/>
</dbReference>